<name>A0ABV4UEG0_9RHOO</name>
<feature type="transmembrane region" description="Helical" evidence="6">
    <location>
        <begin position="286"/>
        <end position="305"/>
    </location>
</feature>
<feature type="transmembrane region" description="Helical" evidence="6">
    <location>
        <begin position="261"/>
        <end position="280"/>
    </location>
</feature>
<evidence type="ECO:0000313" key="8">
    <source>
        <dbReference type="Proteomes" id="UP001574673"/>
    </source>
</evidence>
<feature type="transmembrane region" description="Helical" evidence="6">
    <location>
        <begin position="116"/>
        <end position="136"/>
    </location>
</feature>
<keyword evidence="2" id="KW-1003">Cell membrane</keyword>
<keyword evidence="5 6" id="KW-0472">Membrane</keyword>
<comment type="caution">
    <text evidence="7">The sequence shown here is derived from an EMBL/GenBank/DDBJ whole genome shotgun (WGS) entry which is preliminary data.</text>
</comment>
<proteinExistence type="predicted"/>
<comment type="subcellular location">
    <subcellularLocation>
        <location evidence="1">Cell membrane</location>
        <topology evidence="1">Multi-pass membrane protein</topology>
    </subcellularLocation>
</comment>
<dbReference type="Pfam" id="PF02653">
    <property type="entry name" value="BPD_transp_2"/>
    <property type="match status" value="1"/>
</dbReference>
<dbReference type="InterPro" id="IPR001851">
    <property type="entry name" value="ABC_transp_permease"/>
</dbReference>
<dbReference type="PANTHER" id="PTHR32196">
    <property type="entry name" value="ABC TRANSPORTER PERMEASE PROTEIN YPHD-RELATED-RELATED"/>
    <property type="match status" value="1"/>
</dbReference>
<protein>
    <submittedName>
        <fullName evidence="7">ABC transporter permease</fullName>
    </submittedName>
</protein>
<evidence type="ECO:0000256" key="2">
    <source>
        <dbReference type="ARBA" id="ARBA00022475"/>
    </source>
</evidence>
<feature type="transmembrane region" description="Helical" evidence="6">
    <location>
        <begin position="236"/>
        <end position="254"/>
    </location>
</feature>
<sequence length="312" mass="31973">MISARIAARLRTLLPAVALAGLLIAVISQQPRAASYFGLNLLLNLAIPIIFATLAQVVILAVSDIDLSIGAFVSLTATIGATLLPNSPGIAVTAYVLCIAAYAAVGALVEWRGLPAIVVTLGMSFVWLGCAILLLPTPGGTAPGWLGSALRLQPPFVPLPIWVALAASVFGHLLISRSAFGTRMRGLGGQPAALARAGESLVRLRAQVYACAGLFGVIAGLMLVGQTTSADANIASRYTLVSIAAAILGGCEFIGGRVAPAGAVIGALTMTLAASFLTFVNVSPDWQVGMQGAILIAVLALRAAIDRLEDKR</sequence>
<feature type="transmembrane region" description="Helical" evidence="6">
    <location>
        <begin position="67"/>
        <end position="84"/>
    </location>
</feature>
<feature type="transmembrane region" description="Helical" evidence="6">
    <location>
        <begin position="38"/>
        <end position="60"/>
    </location>
</feature>
<organism evidence="7 8">
    <name type="scientific">Dentiradicibacter hellwigii</name>
    <dbReference type="NCBI Taxonomy" id="3149053"/>
    <lineage>
        <taxon>Bacteria</taxon>
        <taxon>Pseudomonadati</taxon>
        <taxon>Pseudomonadota</taxon>
        <taxon>Betaproteobacteria</taxon>
        <taxon>Rhodocyclales</taxon>
        <taxon>Rhodocyclaceae</taxon>
        <taxon>Dentiradicibacter</taxon>
    </lineage>
</organism>
<dbReference type="EMBL" id="JBEUWX010000002">
    <property type="protein sequence ID" value="MFA9949610.1"/>
    <property type="molecule type" value="Genomic_DNA"/>
</dbReference>
<evidence type="ECO:0000256" key="5">
    <source>
        <dbReference type="ARBA" id="ARBA00023136"/>
    </source>
</evidence>
<gene>
    <name evidence="7" type="ORF">ABCS64_04580</name>
</gene>
<dbReference type="CDD" id="cd06579">
    <property type="entry name" value="TM_PBP1_transp_AraH_like"/>
    <property type="match status" value="1"/>
</dbReference>
<keyword evidence="8" id="KW-1185">Reference proteome</keyword>
<keyword evidence="4 6" id="KW-1133">Transmembrane helix</keyword>
<feature type="transmembrane region" description="Helical" evidence="6">
    <location>
        <begin position="90"/>
        <end position="109"/>
    </location>
</feature>
<dbReference type="Proteomes" id="UP001574673">
    <property type="component" value="Unassembled WGS sequence"/>
</dbReference>
<feature type="transmembrane region" description="Helical" evidence="6">
    <location>
        <begin position="156"/>
        <end position="175"/>
    </location>
</feature>
<evidence type="ECO:0000256" key="1">
    <source>
        <dbReference type="ARBA" id="ARBA00004651"/>
    </source>
</evidence>
<evidence type="ECO:0000256" key="3">
    <source>
        <dbReference type="ARBA" id="ARBA00022692"/>
    </source>
</evidence>
<evidence type="ECO:0000256" key="4">
    <source>
        <dbReference type="ARBA" id="ARBA00022989"/>
    </source>
</evidence>
<evidence type="ECO:0000313" key="7">
    <source>
        <dbReference type="EMBL" id="MFA9949610.1"/>
    </source>
</evidence>
<dbReference type="RefSeq" id="WP_418890725.1">
    <property type="nucleotide sequence ID" value="NZ_JBEUWX010000002.1"/>
</dbReference>
<keyword evidence="3 6" id="KW-0812">Transmembrane</keyword>
<feature type="transmembrane region" description="Helical" evidence="6">
    <location>
        <begin position="206"/>
        <end position="224"/>
    </location>
</feature>
<evidence type="ECO:0000256" key="6">
    <source>
        <dbReference type="SAM" id="Phobius"/>
    </source>
</evidence>
<accession>A0ABV4UEG0</accession>
<reference evidence="8" key="1">
    <citation type="submission" date="2024-06" db="EMBL/GenBank/DDBJ databases">
        <title>Radixoralia hellwigii gen. nov., sp nov., isolated from a root canal in the human oral cavity.</title>
        <authorList>
            <person name="Bartsch S."/>
            <person name="Wittmer A."/>
            <person name="Schulz A.-K."/>
            <person name="Neumann-Schaal M."/>
            <person name="Wolf J."/>
            <person name="Gronow S."/>
            <person name="Tennert C."/>
            <person name="Haecker G."/>
            <person name="Cieplik F."/>
            <person name="Al-Ahmad A."/>
        </authorList>
    </citation>
    <scope>NUCLEOTIDE SEQUENCE [LARGE SCALE GENOMIC DNA]</scope>
    <source>
        <strain evidence="8">Wk13</strain>
    </source>
</reference>